<dbReference type="AlphaFoldDB" id="A0ABD2NZW0"/>
<dbReference type="Proteomes" id="UP001516400">
    <property type="component" value="Unassembled WGS sequence"/>
</dbReference>
<reference evidence="1 2" key="1">
    <citation type="journal article" date="2021" name="BMC Biol.">
        <title>Horizontally acquired antibacterial genes associated with adaptive radiation of ladybird beetles.</title>
        <authorList>
            <person name="Li H.S."/>
            <person name="Tang X.F."/>
            <person name="Huang Y.H."/>
            <person name="Xu Z.Y."/>
            <person name="Chen M.L."/>
            <person name="Du X.Y."/>
            <person name="Qiu B.Y."/>
            <person name="Chen P.T."/>
            <person name="Zhang W."/>
            <person name="Slipinski A."/>
            <person name="Escalona H.E."/>
            <person name="Waterhouse R.M."/>
            <person name="Zwick A."/>
            <person name="Pang H."/>
        </authorList>
    </citation>
    <scope>NUCLEOTIDE SEQUENCE [LARGE SCALE GENOMIC DNA]</scope>
    <source>
        <strain evidence="1">SYSU2018</strain>
    </source>
</reference>
<evidence type="ECO:0000313" key="1">
    <source>
        <dbReference type="EMBL" id="KAL3284164.1"/>
    </source>
</evidence>
<protein>
    <submittedName>
        <fullName evidence="1">Uncharacterized protein</fullName>
    </submittedName>
</protein>
<evidence type="ECO:0000313" key="2">
    <source>
        <dbReference type="Proteomes" id="UP001516400"/>
    </source>
</evidence>
<sequence>MADVLSRGVLPSDSLKNTNLWLNGPTWLAKKPDSWPLQSLKNIALIENIHEEQTISLLAAVEAEENKFYTFI</sequence>
<dbReference type="EMBL" id="JABFTP020000165">
    <property type="protein sequence ID" value="KAL3284164.1"/>
    <property type="molecule type" value="Genomic_DNA"/>
</dbReference>
<gene>
    <name evidence="1" type="ORF">HHI36_018332</name>
</gene>
<name>A0ABD2NZW0_9CUCU</name>
<proteinExistence type="predicted"/>
<comment type="caution">
    <text evidence="1">The sequence shown here is derived from an EMBL/GenBank/DDBJ whole genome shotgun (WGS) entry which is preliminary data.</text>
</comment>
<keyword evidence="2" id="KW-1185">Reference proteome</keyword>
<feature type="non-terminal residue" evidence="1">
    <location>
        <position position="72"/>
    </location>
</feature>
<organism evidence="1 2">
    <name type="scientific">Cryptolaemus montrouzieri</name>
    <dbReference type="NCBI Taxonomy" id="559131"/>
    <lineage>
        <taxon>Eukaryota</taxon>
        <taxon>Metazoa</taxon>
        <taxon>Ecdysozoa</taxon>
        <taxon>Arthropoda</taxon>
        <taxon>Hexapoda</taxon>
        <taxon>Insecta</taxon>
        <taxon>Pterygota</taxon>
        <taxon>Neoptera</taxon>
        <taxon>Endopterygota</taxon>
        <taxon>Coleoptera</taxon>
        <taxon>Polyphaga</taxon>
        <taxon>Cucujiformia</taxon>
        <taxon>Coccinelloidea</taxon>
        <taxon>Coccinellidae</taxon>
        <taxon>Scymninae</taxon>
        <taxon>Scymnini</taxon>
        <taxon>Cryptolaemus</taxon>
    </lineage>
</organism>
<accession>A0ABD2NZW0</accession>